<dbReference type="Proteomes" id="UP000239649">
    <property type="component" value="Unassembled WGS sequence"/>
</dbReference>
<keyword evidence="2" id="KW-0433">Leucine-rich repeat</keyword>
<name>A0A2P6VS36_9CHLO</name>
<evidence type="ECO:0000256" key="1">
    <source>
        <dbReference type="ARBA" id="ARBA00004430"/>
    </source>
</evidence>
<dbReference type="InterPro" id="IPR032675">
    <property type="entry name" value="LRR_dom_sf"/>
</dbReference>
<feature type="compositionally biased region" description="Polar residues" evidence="4">
    <location>
        <begin position="495"/>
        <end position="507"/>
    </location>
</feature>
<dbReference type="EMBL" id="LHPF02000001">
    <property type="protein sequence ID" value="PSC76901.1"/>
    <property type="molecule type" value="Genomic_DNA"/>
</dbReference>
<proteinExistence type="predicted"/>
<keyword evidence="3" id="KW-0677">Repeat</keyword>
<dbReference type="AlphaFoldDB" id="A0A2P6VS36"/>
<sequence>MAASGVAPCKRLRVGDACLASSAGEAIAKLSGSNNDDLEEIDVDVSLASADAAGPLLLQHLCEWLGECAVGCRSTLRSLRLAGPLYLGTFFAAVAPWAHEFAQLESVFLARGGEDWQPWVAACVLQQLPSLERLQFHFSFDDEEPPQDLLQLLLLPDAAAAALGGAAAAAGLGPGLPTLNHLALVYPPRSVIPPTSPLPDALSTMTQLTALKLKRYPVTGVPTFLGALTQLHYLLWDPALPADTPYAMPPGLGALARLECLWVVVQWPLELPASLAGSLQGLHVMARGYREDEAERQRYDWLAPFSRLGSLRLQGLGMAELPPEIAAMCQLTRLDLMVNRLRSLPAGPYLQQLRLCHMGNNRLSHFPSALLQAQKLAALYLANQTAPAGGSGSGQSSPGSGRSTMRCGAGYTQRLEMSCEDVEGLLALPELKTVVMGSLQPVVLAGMAWHDFAWLQAVLKQRGARLTSNELAYPLQSKEVFDVPLLFGEPASDADWQSSLERTSSSALPAATSGA</sequence>
<gene>
    <name evidence="5" type="primary">g287</name>
    <name evidence="5" type="ORF">C2E20_0287</name>
</gene>
<evidence type="ECO:0000256" key="4">
    <source>
        <dbReference type="SAM" id="MobiDB-lite"/>
    </source>
</evidence>
<evidence type="ECO:0000256" key="3">
    <source>
        <dbReference type="ARBA" id="ARBA00022737"/>
    </source>
</evidence>
<dbReference type="OrthoDB" id="442066at2759"/>
<dbReference type="SUPFAM" id="SSF52058">
    <property type="entry name" value="L domain-like"/>
    <property type="match status" value="1"/>
</dbReference>
<organism evidence="5 6">
    <name type="scientific">Micractinium conductrix</name>
    <dbReference type="NCBI Taxonomy" id="554055"/>
    <lineage>
        <taxon>Eukaryota</taxon>
        <taxon>Viridiplantae</taxon>
        <taxon>Chlorophyta</taxon>
        <taxon>core chlorophytes</taxon>
        <taxon>Trebouxiophyceae</taxon>
        <taxon>Chlorellales</taxon>
        <taxon>Chlorellaceae</taxon>
        <taxon>Chlorella clade</taxon>
        <taxon>Micractinium</taxon>
    </lineage>
</organism>
<evidence type="ECO:0000256" key="2">
    <source>
        <dbReference type="ARBA" id="ARBA00022614"/>
    </source>
</evidence>
<accession>A0A2P6VS36</accession>
<dbReference type="GO" id="GO:0005930">
    <property type="term" value="C:axoneme"/>
    <property type="evidence" value="ECO:0007669"/>
    <property type="project" value="UniProtKB-SubCell"/>
</dbReference>
<dbReference type="PANTHER" id="PTHR48051:SF54">
    <property type="entry name" value="LEUCINE-RICH REPEAT-CONTAINING PROTEIN"/>
    <property type="match status" value="1"/>
</dbReference>
<dbReference type="STRING" id="554055.A0A2P6VS36"/>
<dbReference type="PANTHER" id="PTHR48051">
    <property type="match status" value="1"/>
</dbReference>
<protein>
    <submittedName>
        <fullName evidence="5">Leucine-rich repeat-containing 40</fullName>
    </submittedName>
</protein>
<comment type="subcellular location">
    <subcellularLocation>
        <location evidence="1">Cytoplasm</location>
        <location evidence="1">Cytoskeleton</location>
        <location evidence="1">Cilium axoneme</location>
    </subcellularLocation>
</comment>
<feature type="region of interest" description="Disordered" evidence="4">
    <location>
        <begin position="495"/>
        <end position="515"/>
    </location>
</feature>
<dbReference type="Gene3D" id="3.80.10.10">
    <property type="entry name" value="Ribonuclease Inhibitor"/>
    <property type="match status" value="1"/>
</dbReference>
<dbReference type="SUPFAM" id="SSF52047">
    <property type="entry name" value="RNI-like"/>
    <property type="match status" value="1"/>
</dbReference>
<reference evidence="5 6" key="1">
    <citation type="journal article" date="2018" name="Plant J.">
        <title>Genome sequences of Chlorella sorokiniana UTEX 1602 and Micractinium conductrix SAG 241.80: implications to maltose excretion by a green alga.</title>
        <authorList>
            <person name="Arriola M.B."/>
            <person name="Velmurugan N."/>
            <person name="Zhang Y."/>
            <person name="Plunkett M.H."/>
            <person name="Hondzo H."/>
            <person name="Barney B.M."/>
        </authorList>
    </citation>
    <scope>NUCLEOTIDE SEQUENCE [LARGE SCALE GENOMIC DNA]</scope>
    <source>
        <strain evidence="5 6">SAG 241.80</strain>
    </source>
</reference>
<keyword evidence="6" id="KW-1185">Reference proteome</keyword>
<evidence type="ECO:0000313" key="5">
    <source>
        <dbReference type="EMBL" id="PSC76901.1"/>
    </source>
</evidence>
<evidence type="ECO:0000313" key="6">
    <source>
        <dbReference type="Proteomes" id="UP000239649"/>
    </source>
</evidence>
<comment type="caution">
    <text evidence="5">The sequence shown here is derived from an EMBL/GenBank/DDBJ whole genome shotgun (WGS) entry which is preliminary data.</text>
</comment>
<dbReference type="InterPro" id="IPR050216">
    <property type="entry name" value="LRR_domain-containing"/>
</dbReference>